<organism evidence="4 5">
    <name type="scientific">Sediminicola arcticus</name>
    <dbReference type="NCBI Taxonomy" id="1574308"/>
    <lineage>
        <taxon>Bacteria</taxon>
        <taxon>Pseudomonadati</taxon>
        <taxon>Bacteroidota</taxon>
        <taxon>Flavobacteriia</taxon>
        <taxon>Flavobacteriales</taxon>
        <taxon>Flavobacteriaceae</taxon>
        <taxon>Sediminicola</taxon>
    </lineage>
</organism>
<dbReference type="InterPro" id="IPR011990">
    <property type="entry name" value="TPR-like_helical_dom_sf"/>
</dbReference>
<evidence type="ECO:0000259" key="3">
    <source>
        <dbReference type="Pfam" id="PF06580"/>
    </source>
</evidence>
<dbReference type="PANTHER" id="PTHR34220">
    <property type="entry name" value="SENSOR HISTIDINE KINASE YPDA"/>
    <property type="match status" value="1"/>
</dbReference>
<keyword evidence="2" id="KW-0472">Membrane</keyword>
<protein>
    <submittedName>
        <fullName evidence="4">Histidine kinase</fullName>
    </submittedName>
</protein>
<dbReference type="Pfam" id="PF06580">
    <property type="entry name" value="His_kinase"/>
    <property type="match status" value="1"/>
</dbReference>
<evidence type="ECO:0000256" key="1">
    <source>
        <dbReference type="PROSITE-ProRule" id="PRU00339"/>
    </source>
</evidence>
<dbReference type="PANTHER" id="PTHR34220:SF7">
    <property type="entry name" value="SENSOR HISTIDINE KINASE YPDA"/>
    <property type="match status" value="1"/>
</dbReference>
<dbReference type="InterPro" id="IPR010559">
    <property type="entry name" value="Sig_transdc_His_kin_internal"/>
</dbReference>
<dbReference type="Gene3D" id="3.30.565.10">
    <property type="entry name" value="Histidine kinase-like ATPase, C-terminal domain"/>
    <property type="match status" value="1"/>
</dbReference>
<dbReference type="InterPro" id="IPR019734">
    <property type="entry name" value="TPR_rpt"/>
</dbReference>
<dbReference type="GO" id="GO:0016301">
    <property type="term" value="F:kinase activity"/>
    <property type="evidence" value="ECO:0007669"/>
    <property type="project" value="UniProtKB-KW"/>
</dbReference>
<dbReference type="PROSITE" id="PS50005">
    <property type="entry name" value="TPR"/>
    <property type="match status" value="1"/>
</dbReference>
<dbReference type="SMART" id="SM00028">
    <property type="entry name" value="TPR"/>
    <property type="match status" value="6"/>
</dbReference>
<dbReference type="InterPro" id="IPR036890">
    <property type="entry name" value="HATPase_C_sf"/>
</dbReference>
<dbReference type="Pfam" id="PF13176">
    <property type="entry name" value="TPR_7"/>
    <property type="match status" value="1"/>
</dbReference>
<feature type="transmembrane region" description="Helical" evidence="2">
    <location>
        <begin position="394"/>
        <end position="413"/>
    </location>
</feature>
<keyword evidence="1" id="KW-0802">TPR repeat</keyword>
<reference evidence="4 5" key="1">
    <citation type="submission" date="2024-07" db="EMBL/GenBank/DDBJ databases">
        <title>The genome sequence of type strain Sediminicola arcticus GDMCC 1.2805.</title>
        <authorList>
            <person name="Liu Y."/>
        </authorList>
    </citation>
    <scope>NUCLEOTIDE SEQUENCE [LARGE SCALE GENOMIC DNA]</scope>
    <source>
        <strain evidence="4 5">GDMCC 1.2805</strain>
    </source>
</reference>
<accession>A0ABV2SR88</accession>
<dbReference type="InterPro" id="IPR050640">
    <property type="entry name" value="Bact_2-comp_sensor_kinase"/>
</dbReference>
<evidence type="ECO:0000313" key="4">
    <source>
        <dbReference type="EMBL" id="MET6989674.1"/>
    </source>
</evidence>
<comment type="caution">
    <text evidence="4">The sequence shown here is derived from an EMBL/GenBank/DDBJ whole genome shotgun (WGS) entry which is preliminary data.</text>
</comment>
<dbReference type="RefSeq" id="WP_354614046.1">
    <property type="nucleotide sequence ID" value="NZ_JBEXAE010000001.1"/>
</dbReference>
<gene>
    <name evidence="4" type="ORF">ABXZ36_03315</name>
</gene>
<dbReference type="SUPFAM" id="SSF48452">
    <property type="entry name" value="TPR-like"/>
    <property type="match status" value="2"/>
</dbReference>
<proteinExistence type="predicted"/>
<dbReference type="Pfam" id="PF13181">
    <property type="entry name" value="TPR_8"/>
    <property type="match status" value="1"/>
</dbReference>
<feature type="domain" description="Signal transduction histidine kinase internal region" evidence="3">
    <location>
        <begin position="427"/>
        <end position="505"/>
    </location>
</feature>
<keyword evidence="5" id="KW-1185">Reference proteome</keyword>
<name>A0ABV2SR88_9FLAO</name>
<dbReference type="Gene3D" id="1.25.40.10">
    <property type="entry name" value="Tetratricopeptide repeat domain"/>
    <property type="match status" value="2"/>
</dbReference>
<keyword evidence="4" id="KW-0418">Kinase</keyword>
<dbReference type="EMBL" id="JBEXAE010000001">
    <property type="protein sequence ID" value="MET6989674.1"/>
    <property type="molecule type" value="Genomic_DNA"/>
</dbReference>
<feature type="repeat" description="TPR" evidence="1">
    <location>
        <begin position="155"/>
        <end position="188"/>
    </location>
</feature>
<keyword evidence="2" id="KW-0812">Transmembrane</keyword>
<sequence>MLFFAVSTISTVHSQEITGENKNNIATILQERPSTIKALETALKPALQDTLVLTYFIDSSKKRKYHLGEAFALNQLGAIYQKKASFKRAITLHTAALSASELAVNLEIKVFSLNMLSLAHLRQNSIQSALDNAQSALFLAKEIENPSDEIKKNYNTSLNLIGNIYKTLEQWEHSIPKFQEALELEKQLGNNMGLALNYQDIGESLEAQGKLSEALINYNNALFYNKNIGSSSINIKSNLGIAHIYVHQEKFNEGLRILESLLEPAKKLGNMELLSELYINIGWTLIHLMQNDMAKENLLKGFEIAQNYNFNNELEEAYIFLSDLSAKEGNHEASLNYYKRARSIERKTLNDRNIRYVADLIYRSETEKKNSQIEVLGKENEIVKLKLRKNQTTLLISGFALALLGGILYILFYQRQLKNEKQLLTLESTMLRSQMNPHFLFNSLNSIKLYIINNEKKNAVHYLNKFSKLIRKILEASSVREISLADELETVQLYMNIENIRFNDEINFEVVVEKNIDTHTIKIPSLILQPFLENALWHGLSGKEGVKHIELRVKKENIYFTNITITDNGIGRESSERIKKNRIIKRKSVGIKITKERLANFSKGYQNSFTFDILDLYDDENRSRGTMISLNIPVI</sequence>
<keyword evidence="2" id="KW-1133">Transmembrane helix</keyword>
<keyword evidence="4" id="KW-0808">Transferase</keyword>
<evidence type="ECO:0000256" key="2">
    <source>
        <dbReference type="SAM" id="Phobius"/>
    </source>
</evidence>
<dbReference type="SUPFAM" id="SSF55874">
    <property type="entry name" value="ATPase domain of HSP90 chaperone/DNA topoisomerase II/histidine kinase"/>
    <property type="match status" value="1"/>
</dbReference>
<dbReference type="Proteomes" id="UP001549799">
    <property type="component" value="Unassembled WGS sequence"/>
</dbReference>
<evidence type="ECO:0000313" key="5">
    <source>
        <dbReference type="Proteomes" id="UP001549799"/>
    </source>
</evidence>